<feature type="binding site" evidence="9">
    <location>
        <position position="288"/>
    </location>
    <ligand>
        <name>ATP</name>
        <dbReference type="ChEBI" id="CHEBI:30616"/>
    </ligand>
</feature>
<keyword evidence="5 9" id="KW-0067">ATP-binding</keyword>
<feature type="active site" description="For GATase activity" evidence="8">
    <location>
        <position position="2"/>
    </location>
</feature>
<evidence type="ECO:0000256" key="9">
    <source>
        <dbReference type="PIRSR" id="PIRSR001589-2"/>
    </source>
</evidence>
<comment type="caution">
    <text evidence="12">The sequence shown here is derived from an EMBL/GenBank/DDBJ whole genome shotgun (WGS) entry which is preliminary data.</text>
</comment>
<dbReference type="NCBIfam" id="TIGR01536">
    <property type="entry name" value="asn_synth_AEB"/>
    <property type="match status" value="1"/>
</dbReference>
<dbReference type="PIRSF" id="PIRSF001589">
    <property type="entry name" value="Asn_synthetase_glu-h"/>
    <property type="match status" value="1"/>
</dbReference>
<comment type="similarity">
    <text evidence="2">Belongs to the asparagine synthetase family.</text>
</comment>
<proteinExistence type="inferred from homology"/>
<evidence type="ECO:0000259" key="11">
    <source>
        <dbReference type="PROSITE" id="PS51278"/>
    </source>
</evidence>
<dbReference type="CDD" id="cd00712">
    <property type="entry name" value="AsnB"/>
    <property type="match status" value="1"/>
</dbReference>
<protein>
    <recommendedName>
        <fullName evidence="3">asparagine synthase (glutamine-hydrolyzing)</fullName>
        <ecNumber evidence="3">6.3.5.4</ecNumber>
    </recommendedName>
</protein>
<organism evidence="12 13">
    <name type="scientific">Allochromatium palmeri</name>
    <dbReference type="NCBI Taxonomy" id="231048"/>
    <lineage>
        <taxon>Bacteria</taxon>
        <taxon>Pseudomonadati</taxon>
        <taxon>Pseudomonadota</taxon>
        <taxon>Gammaproteobacteria</taxon>
        <taxon>Chromatiales</taxon>
        <taxon>Chromatiaceae</taxon>
        <taxon>Allochromatium</taxon>
    </lineage>
</organism>
<dbReference type="EMBL" id="WNKT01000001">
    <property type="protein sequence ID" value="MTW19551.1"/>
    <property type="molecule type" value="Genomic_DNA"/>
</dbReference>
<dbReference type="GO" id="GO:0004066">
    <property type="term" value="F:asparagine synthase (glutamine-hydrolyzing) activity"/>
    <property type="evidence" value="ECO:0007669"/>
    <property type="project" value="UniProtKB-EC"/>
</dbReference>
<evidence type="ECO:0000256" key="7">
    <source>
        <dbReference type="ARBA" id="ARBA00048741"/>
    </source>
</evidence>
<name>A0A6N8E7J4_9GAMM</name>
<reference evidence="12 13" key="1">
    <citation type="submission" date="2019-11" db="EMBL/GenBank/DDBJ databases">
        <title>Whole-genome sequence of the anaerobic purple sulfur bacterium Allochromatium palmeri DSM 15591.</title>
        <authorList>
            <person name="Kyndt J.A."/>
            <person name="Meyer T.E."/>
        </authorList>
    </citation>
    <scope>NUCLEOTIDE SEQUENCE [LARGE SCALE GENOMIC DNA]</scope>
    <source>
        <strain evidence="12 13">DSM 15591</strain>
    </source>
</reference>
<dbReference type="GO" id="GO:0005829">
    <property type="term" value="C:cytosol"/>
    <property type="evidence" value="ECO:0007669"/>
    <property type="project" value="TreeGrafter"/>
</dbReference>
<dbReference type="InterPro" id="IPR033738">
    <property type="entry name" value="AsnB_N"/>
</dbReference>
<keyword evidence="6 8" id="KW-0315">Glutamine amidotransferase</keyword>
<dbReference type="PROSITE" id="PS51278">
    <property type="entry name" value="GATASE_TYPE_2"/>
    <property type="match status" value="1"/>
</dbReference>
<evidence type="ECO:0000313" key="12">
    <source>
        <dbReference type="EMBL" id="MTW19551.1"/>
    </source>
</evidence>
<feature type="site" description="Important for beta-aspartyl-AMP intermediate formation" evidence="10">
    <location>
        <position position="364"/>
    </location>
</feature>
<evidence type="ECO:0000256" key="1">
    <source>
        <dbReference type="ARBA" id="ARBA00005187"/>
    </source>
</evidence>
<evidence type="ECO:0000256" key="6">
    <source>
        <dbReference type="ARBA" id="ARBA00022962"/>
    </source>
</evidence>
<evidence type="ECO:0000256" key="5">
    <source>
        <dbReference type="ARBA" id="ARBA00022840"/>
    </source>
</evidence>
<dbReference type="GO" id="GO:0006529">
    <property type="term" value="P:asparagine biosynthetic process"/>
    <property type="evidence" value="ECO:0007669"/>
    <property type="project" value="UniProtKB-KW"/>
</dbReference>
<accession>A0A6N8E7J4</accession>
<dbReference type="InterPro" id="IPR029055">
    <property type="entry name" value="Ntn_hydrolases_N"/>
</dbReference>
<dbReference type="CDD" id="cd01991">
    <property type="entry name" value="Asn_synthase_B_C"/>
    <property type="match status" value="1"/>
</dbReference>
<gene>
    <name evidence="12" type="primary">asnB</name>
    <name evidence="12" type="ORF">GJ668_00415</name>
</gene>
<dbReference type="RefSeq" id="WP_186342798.1">
    <property type="nucleotide sequence ID" value="NZ_WNKT01000001.1"/>
</dbReference>
<keyword evidence="4 9" id="KW-0547">Nucleotide-binding</keyword>
<dbReference type="InterPro" id="IPR006426">
    <property type="entry name" value="Asn_synth_AEB"/>
</dbReference>
<keyword evidence="13" id="KW-1185">Reference proteome</keyword>
<dbReference type="AlphaFoldDB" id="A0A6N8E7J4"/>
<dbReference type="InterPro" id="IPR051786">
    <property type="entry name" value="ASN_synthetase/amidase"/>
</dbReference>
<evidence type="ECO:0000256" key="3">
    <source>
        <dbReference type="ARBA" id="ARBA00012737"/>
    </source>
</evidence>
<dbReference type="InterPro" id="IPR017932">
    <property type="entry name" value="GATase_2_dom"/>
</dbReference>
<evidence type="ECO:0000256" key="8">
    <source>
        <dbReference type="PIRSR" id="PIRSR001589-1"/>
    </source>
</evidence>
<dbReference type="SUPFAM" id="SSF56235">
    <property type="entry name" value="N-terminal nucleophile aminohydrolases (Ntn hydrolases)"/>
    <property type="match status" value="1"/>
</dbReference>
<dbReference type="Gene3D" id="3.40.50.620">
    <property type="entry name" value="HUPs"/>
    <property type="match status" value="1"/>
</dbReference>
<dbReference type="InterPro" id="IPR014729">
    <property type="entry name" value="Rossmann-like_a/b/a_fold"/>
</dbReference>
<dbReference type="InterPro" id="IPR001962">
    <property type="entry name" value="Asn_synthase"/>
</dbReference>
<dbReference type="GO" id="GO:0005524">
    <property type="term" value="F:ATP binding"/>
    <property type="evidence" value="ECO:0007669"/>
    <property type="project" value="UniProtKB-KW"/>
</dbReference>
<feature type="domain" description="Glutamine amidotransferase type-2" evidence="11">
    <location>
        <begin position="2"/>
        <end position="212"/>
    </location>
</feature>
<keyword evidence="8" id="KW-0061">Asparagine biosynthesis</keyword>
<dbReference type="Gene3D" id="3.60.20.10">
    <property type="entry name" value="Glutamine Phosphoribosylpyrophosphate, subunit 1, domain 1"/>
    <property type="match status" value="1"/>
</dbReference>
<comment type="catalytic activity">
    <reaction evidence="7">
        <text>L-aspartate + L-glutamine + ATP + H2O = L-asparagine + L-glutamate + AMP + diphosphate + H(+)</text>
        <dbReference type="Rhea" id="RHEA:12228"/>
        <dbReference type="ChEBI" id="CHEBI:15377"/>
        <dbReference type="ChEBI" id="CHEBI:15378"/>
        <dbReference type="ChEBI" id="CHEBI:29985"/>
        <dbReference type="ChEBI" id="CHEBI:29991"/>
        <dbReference type="ChEBI" id="CHEBI:30616"/>
        <dbReference type="ChEBI" id="CHEBI:33019"/>
        <dbReference type="ChEBI" id="CHEBI:58048"/>
        <dbReference type="ChEBI" id="CHEBI:58359"/>
        <dbReference type="ChEBI" id="CHEBI:456215"/>
        <dbReference type="EC" id="6.3.5.4"/>
    </reaction>
</comment>
<dbReference type="Pfam" id="PF13537">
    <property type="entry name" value="GATase_7"/>
    <property type="match status" value="1"/>
</dbReference>
<sequence>MCGIAGFILAQGRRPEPEWLDRMAERLAHRGPDDRGRYCAGLVGLVQTRLSIIGLESGHQPLLSADGQLALVANGEVYNYIELNAELHALGHPPRTGSDSETILNAYAAHGLNALDRLRGMFAFALHDARAGRLILGRDRLGIKPLFYVRRPDRIAFASEIKALLALLPESPRIQPGALRQFLQNQFASGEETLIDGIRRVPPGTALLIDADLSIREHRYWSALDVAPRRIEFEEARAELDVLMDAAMHEHMRSDVPFGLFLSGGLDSAVLAAKLAEQGAGRIKSYSVGYRGTTMSHELDEAARVAAHFGFDHRPLALELPRVFGRLPHTVWCADELMRDYACLPTSILAETAGTELKVVFSGEGGDEAFAGYGRYRPPLAERLLKSLLHPGSGGFRTRGQWAGRWTRRLMGPALRAVADADRAPVQRAWRETPRHWSDMQRRQYTDLITALPDNLLVKTDRLLMGFGLEGRVPFLDHRIVEFGLSLPDALKVRGHQGKWLVRRWAEPKLPPGHLERPKRGFHVPVGDWLRGSLAAEVGQRLARNPGVRDWFEVSTIPELVAARQAGRGGGRELFGLMQFAIWHRLFIDRPGLTPAPDEDPLDWI</sequence>
<evidence type="ECO:0000256" key="10">
    <source>
        <dbReference type="PIRSR" id="PIRSR001589-3"/>
    </source>
</evidence>
<dbReference type="Proteomes" id="UP000434044">
    <property type="component" value="Unassembled WGS sequence"/>
</dbReference>
<evidence type="ECO:0000313" key="13">
    <source>
        <dbReference type="Proteomes" id="UP000434044"/>
    </source>
</evidence>
<keyword evidence="12" id="KW-0436">Ligase</keyword>
<comment type="pathway">
    <text evidence="1">Amino-acid biosynthesis; L-asparagine biosynthesis; L-asparagine from L-aspartate (L-Gln route): step 1/1.</text>
</comment>
<dbReference type="EC" id="6.3.5.4" evidence="3"/>
<dbReference type="SUPFAM" id="SSF52402">
    <property type="entry name" value="Adenine nucleotide alpha hydrolases-like"/>
    <property type="match status" value="1"/>
</dbReference>
<evidence type="ECO:0000256" key="4">
    <source>
        <dbReference type="ARBA" id="ARBA00022741"/>
    </source>
</evidence>
<feature type="binding site" evidence="9">
    <location>
        <position position="99"/>
    </location>
    <ligand>
        <name>L-glutamine</name>
        <dbReference type="ChEBI" id="CHEBI:58359"/>
    </ligand>
</feature>
<evidence type="ECO:0000256" key="2">
    <source>
        <dbReference type="ARBA" id="ARBA00005752"/>
    </source>
</evidence>
<dbReference type="PANTHER" id="PTHR43284">
    <property type="entry name" value="ASPARAGINE SYNTHETASE (GLUTAMINE-HYDROLYZING)"/>
    <property type="match status" value="1"/>
</dbReference>
<feature type="binding site" evidence="9">
    <location>
        <begin position="362"/>
        <end position="363"/>
    </location>
    <ligand>
        <name>ATP</name>
        <dbReference type="ChEBI" id="CHEBI:30616"/>
    </ligand>
</feature>
<dbReference type="PANTHER" id="PTHR43284:SF1">
    <property type="entry name" value="ASPARAGINE SYNTHETASE"/>
    <property type="match status" value="1"/>
</dbReference>
<keyword evidence="8" id="KW-0028">Amino-acid biosynthesis</keyword>
<dbReference type="Pfam" id="PF00733">
    <property type="entry name" value="Asn_synthase"/>
    <property type="match status" value="1"/>
</dbReference>